<accession>A0AB33IG84</accession>
<dbReference type="AlphaFoldDB" id="A0AB33IG84"/>
<organism evidence="1 2">
    <name type="scientific">Acetobacter aceti NBRC 14818</name>
    <dbReference type="NCBI Taxonomy" id="887700"/>
    <lineage>
        <taxon>Bacteria</taxon>
        <taxon>Pseudomonadati</taxon>
        <taxon>Pseudomonadota</taxon>
        <taxon>Alphaproteobacteria</taxon>
        <taxon>Acetobacterales</taxon>
        <taxon>Acetobacteraceae</taxon>
        <taxon>Acetobacter</taxon>
        <taxon>Acetobacter subgen. Acetobacter</taxon>
    </lineage>
</organism>
<keyword evidence="2" id="KW-1185">Reference proteome</keyword>
<reference evidence="1 2" key="1">
    <citation type="journal article" date="2011" name="Microbiology">
        <title>Transcriptome response to different carbon sources in Acetobacter aceti.</title>
        <authorList>
            <person name="Sakurai K."/>
            <person name="Arai H."/>
            <person name="Ishii M."/>
            <person name="Igarashi Y."/>
        </authorList>
    </citation>
    <scope>NUCLEOTIDE SEQUENCE [LARGE SCALE GENOMIC DNA]</scope>
    <source>
        <strain evidence="1 2">NBRC 14818</strain>
    </source>
</reference>
<proteinExistence type="predicted"/>
<dbReference type="EMBL" id="AP023410">
    <property type="protein sequence ID" value="BCK75826.1"/>
    <property type="molecule type" value="Genomic_DNA"/>
</dbReference>
<name>A0AB33IG84_ACEAC</name>
<sequence>MKHTEDFKRYFKTTALKRPHLLSVNSLCVGENQNHLEGSKNPLAVIPYLV</sequence>
<gene>
    <name evidence="1" type="ORF">EMQ_1432</name>
</gene>
<evidence type="ECO:0000313" key="2">
    <source>
        <dbReference type="Proteomes" id="UP000516424"/>
    </source>
</evidence>
<evidence type="ECO:0000313" key="1">
    <source>
        <dbReference type="EMBL" id="BCK75826.1"/>
    </source>
</evidence>
<dbReference type="Proteomes" id="UP000516424">
    <property type="component" value="Chromosome"/>
</dbReference>
<protein>
    <submittedName>
        <fullName evidence="1">Uncharacterized protein</fullName>
    </submittedName>
</protein>